<protein>
    <recommendedName>
        <fullName evidence="6">Probable butyrate kinase</fullName>
        <shortName evidence="6">BK</shortName>
        <ecNumber evidence="6">2.7.2.7</ecNumber>
    </recommendedName>
    <alternativeName>
        <fullName evidence="6">Branched-chain carboxylic acid kinase</fullName>
    </alternativeName>
</protein>
<dbReference type="STRING" id="545501.BN997_03747"/>
<dbReference type="AlphaFoldDB" id="A0A0A1MYK8"/>
<dbReference type="SUPFAM" id="SSF53067">
    <property type="entry name" value="Actin-like ATPase domain"/>
    <property type="match status" value="2"/>
</dbReference>
<dbReference type="HAMAP" id="MF_00542">
    <property type="entry name" value="Butyrate_kinase"/>
    <property type="match status" value="1"/>
</dbReference>
<dbReference type="RefSeq" id="WP_042534283.1">
    <property type="nucleotide sequence ID" value="NZ_CDGG01000001.1"/>
</dbReference>
<dbReference type="NCBIfam" id="NF002834">
    <property type="entry name" value="PRK03011.1-5"/>
    <property type="match status" value="1"/>
</dbReference>
<dbReference type="GO" id="GO:0005524">
    <property type="term" value="F:ATP binding"/>
    <property type="evidence" value="ECO:0007669"/>
    <property type="project" value="UniProtKB-KW"/>
</dbReference>
<dbReference type="PIRSF" id="PIRSF036458">
    <property type="entry name" value="Butyrate_kin"/>
    <property type="match status" value="1"/>
</dbReference>
<dbReference type="PANTHER" id="PTHR21060:SF3">
    <property type="entry name" value="BUTYRATE KINASE 2-RELATED"/>
    <property type="match status" value="1"/>
</dbReference>
<reference evidence="8 9" key="1">
    <citation type="submission" date="2014-11" db="EMBL/GenBank/DDBJ databases">
        <authorList>
            <person name="Urmite Genomes Urmite Genomes"/>
        </authorList>
    </citation>
    <scope>NUCLEOTIDE SEQUENCE [LARGE SCALE GENOMIC DNA]</scope>
    <source>
        <strain evidence="8 9">Oc5</strain>
    </source>
</reference>
<dbReference type="InterPro" id="IPR043129">
    <property type="entry name" value="ATPase_NBD"/>
</dbReference>
<evidence type="ECO:0000256" key="6">
    <source>
        <dbReference type="HAMAP-Rule" id="MF_00542"/>
    </source>
</evidence>
<dbReference type="GO" id="GO:0006083">
    <property type="term" value="P:acetate metabolic process"/>
    <property type="evidence" value="ECO:0007669"/>
    <property type="project" value="TreeGrafter"/>
</dbReference>
<evidence type="ECO:0000256" key="1">
    <source>
        <dbReference type="ARBA" id="ARBA00022490"/>
    </source>
</evidence>
<proteinExistence type="inferred from homology"/>
<accession>A0A0A1MYK8</accession>
<keyword evidence="9" id="KW-1185">Reference proteome</keyword>
<dbReference type="OrthoDB" id="9771859at2"/>
<dbReference type="CDD" id="cd24011">
    <property type="entry name" value="ASKHA_NBD_BK"/>
    <property type="match status" value="1"/>
</dbReference>
<evidence type="ECO:0000313" key="9">
    <source>
        <dbReference type="Proteomes" id="UP000040453"/>
    </source>
</evidence>
<keyword evidence="5 6" id="KW-0067">ATP-binding</keyword>
<dbReference type="GO" id="GO:0008776">
    <property type="term" value="F:acetate kinase activity"/>
    <property type="evidence" value="ECO:0007669"/>
    <property type="project" value="TreeGrafter"/>
</dbReference>
<dbReference type="PRINTS" id="PR00471">
    <property type="entry name" value="ACETATEKNASE"/>
</dbReference>
<dbReference type="EC" id="2.7.2.7" evidence="6"/>
<keyword evidence="2 6" id="KW-0808">Transferase</keyword>
<dbReference type="GO" id="GO:0005737">
    <property type="term" value="C:cytoplasm"/>
    <property type="evidence" value="ECO:0007669"/>
    <property type="project" value="UniProtKB-SubCell"/>
</dbReference>
<comment type="subcellular location">
    <subcellularLocation>
        <location evidence="6">Cytoplasm</location>
    </subcellularLocation>
</comment>
<dbReference type="EMBL" id="CDGG01000001">
    <property type="protein sequence ID" value="CEI83826.1"/>
    <property type="molecule type" value="Genomic_DNA"/>
</dbReference>
<keyword evidence="4 6" id="KW-0418">Kinase</keyword>
<evidence type="ECO:0000256" key="2">
    <source>
        <dbReference type="ARBA" id="ARBA00022679"/>
    </source>
</evidence>
<evidence type="ECO:0000256" key="7">
    <source>
        <dbReference type="RuleBase" id="RU003835"/>
    </source>
</evidence>
<dbReference type="Pfam" id="PF00871">
    <property type="entry name" value="Acetate_kinase"/>
    <property type="match status" value="1"/>
</dbReference>
<evidence type="ECO:0000313" key="8">
    <source>
        <dbReference type="EMBL" id="CEI83826.1"/>
    </source>
</evidence>
<keyword evidence="3 6" id="KW-0547">Nucleotide-binding</keyword>
<dbReference type="Proteomes" id="UP000040453">
    <property type="component" value="Unassembled WGS sequence"/>
</dbReference>
<dbReference type="InterPro" id="IPR000890">
    <property type="entry name" value="Aliphatic_acid_kin_short-chain"/>
</dbReference>
<dbReference type="PANTHER" id="PTHR21060">
    <property type="entry name" value="ACETATE KINASE"/>
    <property type="match status" value="1"/>
</dbReference>
<evidence type="ECO:0000256" key="5">
    <source>
        <dbReference type="ARBA" id="ARBA00022840"/>
    </source>
</evidence>
<organism evidence="8 9">
    <name type="scientific">Oceanobacillus oncorhynchi</name>
    <dbReference type="NCBI Taxonomy" id="545501"/>
    <lineage>
        <taxon>Bacteria</taxon>
        <taxon>Bacillati</taxon>
        <taxon>Bacillota</taxon>
        <taxon>Bacilli</taxon>
        <taxon>Bacillales</taxon>
        <taxon>Bacillaceae</taxon>
        <taxon>Oceanobacillus</taxon>
    </lineage>
</organism>
<evidence type="ECO:0000256" key="3">
    <source>
        <dbReference type="ARBA" id="ARBA00022741"/>
    </source>
</evidence>
<keyword evidence="1 6" id="KW-0963">Cytoplasm</keyword>
<gene>
    <name evidence="8" type="primary">buk2</name>
    <name evidence="6" type="synonym">buk</name>
    <name evidence="8" type="ORF">BN997_03747</name>
</gene>
<dbReference type="NCBIfam" id="TIGR02707">
    <property type="entry name" value="butyr_kinase"/>
    <property type="match status" value="1"/>
</dbReference>
<comment type="catalytic activity">
    <reaction evidence="6">
        <text>butanoate + ATP = butanoyl phosphate + ADP</text>
        <dbReference type="Rhea" id="RHEA:13585"/>
        <dbReference type="ChEBI" id="CHEBI:17968"/>
        <dbReference type="ChEBI" id="CHEBI:30616"/>
        <dbReference type="ChEBI" id="CHEBI:58079"/>
        <dbReference type="ChEBI" id="CHEBI:456216"/>
        <dbReference type="EC" id="2.7.2.7"/>
    </reaction>
</comment>
<dbReference type="InterPro" id="IPR011245">
    <property type="entry name" value="Butyrate_kin"/>
</dbReference>
<dbReference type="GO" id="GO:0047761">
    <property type="term" value="F:butyrate kinase activity"/>
    <property type="evidence" value="ECO:0007669"/>
    <property type="project" value="UniProtKB-UniRule"/>
</dbReference>
<evidence type="ECO:0000256" key="4">
    <source>
        <dbReference type="ARBA" id="ARBA00022777"/>
    </source>
</evidence>
<dbReference type="Gene3D" id="3.30.420.40">
    <property type="match status" value="2"/>
</dbReference>
<name>A0A0A1MYK8_9BACI</name>
<sequence length="364" mass="40653">MNQRGSILVIYPDLYFTTIGVFEGNHLLYQQKISHNEDELHRFEQLMEQVPYRKQAIFEQLDLDGMNTSRFISVCGRGGLLRPISGGTYKVNNAMLYDLKTNAYGEHVSNLGAVLAHEIAENLNIQAYIVDPPVVDELQTIAKYTGIPEIERASIFHSLNHRHAGRIAAKQIGSAYHSLKLISIHIARGITIASHHSGKIIDVTNGVDGEGPFTIDRSGSIPLKGFLTYLSEQYTTDEDFLWNHVQQDGGIKAYLHTEDPSIIRSRLTKGDQYTKEVIEAQAYQIAKEIGAMSTVLHGEVDGIVFTGKINENDFVIDAVIPRVNWIADVMVFPGKNDLEAMNEGVLEVLNNTQKEKIYVAEEAN</sequence>
<comment type="similarity">
    <text evidence="6 7">Belongs to the acetokinase family.</text>
</comment>